<dbReference type="Proteomes" id="UP000734854">
    <property type="component" value="Unassembled WGS sequence"/>
</dbReference>
<dbReference type="PANTHER" id="PTHR45987:SF26">
    <property type="entry name" value="LARGE RIBOSOMAL SUBUNIT PROTEIN BL12CX-RELATED"/>
    <property type="match status" value="1"/>
</dbReference>
<organism evidence="11 12">
    <name type="scientific">Zingiber officinale</name>
    <name type="common">Ginger</name>
    <name type="synonym">Amomum zingiber</name>
    <dbReference type="NCBI Taxonomy" id="94328"/>
    <lineage>
        <taxon>Eukaryota</taxon>
        <taxon>Viridiplantae</taxon>
        <taxon>Streptophyta</taxon>
        <taxon>Embryophyta</taxon>
        <taxon>Tracheophyta</taxon>
        <taxon>Spermatophyta</taxon>
        <taxon>Magnoliopsida</taxon>
        <taxon>Liliopsida</taxon>
        <taxon>Zingiberales</taxon>
        <taxon>Zingiberaceae</taxon>
        <taxon>Zingiber</taxon>
    </lineage>
</organism>
<dbReference type="FunFam" id="3.30.1390.10:FF:000001">
    <property type="entry name" value="50S ribosomal protein L7/L12"/>
    <property type="match status" value="1"/>
</dbReference>
<name>A0A8J5F397_ZINOF</name>
<dbReference type="SUPFAM" id="SSF54736">
    <property type="entry name" value="ClpS-like"/>
    <property type="match status" value="1"/>
</dbReference>
<sequence>MAATLTSALSLVSYYSAPSSSSSAEVPFKAIKFASRPFPVRRRRRAAFLRPPAAVTPKIEELGTLISNLTLEEARSLVDHLQDRLGVSAAAFAPAAIAVAPGPATDAAAGGEAVVEEKTEFDVVIEEVPSNARIATIKVVRALTNLALKEAKDLIEGLPKKFKEGATKEEAEEAEKKLEEVGAKISILSPFVPCRAESSTNLMAVNFAMAKTGNLSGSLIEITLSSEVLVASGNLSTNGSVPYLTKEKSGFVVDDAAKAEGASFCTALRSISEDLSSREMDLDSMRSGCPGTRRCVAPGSNRPSDKGLSGGGGEVGRRFGGDVQGGDWRQWEGGIQQCCGGAEAMIAAIEWSSEKWRERIAKPMVCDVRESSGVIPKFLQSLYYFIPNFYFPNHPTLNLGLCCINSFRAPFAAFYESRPLPGDGGSKDVAVDDDFEFVVKDPDARQGLTAEEIYSGRQIRSPIYPVFGRAAPALEDGERLESQVDEETEAVQGTLLQLLMEDRAENPGLASSSSSYSASSGMDELEGIPPASYCVWTPSPSASPSPTRCKKSSSTGSSLRWRLRDLVVGRSQSDGKEKFVFLAAEEKKGKGSPSRETKRREAVGKQERTDAGAKSVKAGTDLTTAHRVYYGKGVPAASGAGRRSFLPYKRDLLGFFANVNGITRTHHPF</sequence>
<evidence type="ECO:0000313" key="12">
    <source>
        <dbReference type="Proteomes" id="UP000734854"/>
    </source>
</evidence>
<comment type="subcellular location">
    <subcellularLocation>
        <location evidence="1">Plastid</location>
        <location evidence="1">Chloroplast</location>
    </subcellularLocation>
</comment>
<evidence type="ECO:0000256" key="7">
    <source>
        <dbReference type="ARBA" id="ARBA00023274"/>
    </source>
</evidence>
<dbReference type="InterPro" id="IPR008932">
    <property type="entry name" value="Ribosomal_bL12_oligo"/>
</dbReference>
<dbReference type="InterPro" id="IPR014719">
    <property type="entry name" value="Ribosomal_bL12_C/ClpS-like"/>
</dbReference>
<dbReference type="Pfam" id="PF00542">
    <property type="entry name" value="Ribosomal_L12"/>
    <property type="match status" value="1"/>
</dbReference>
<dbReference type="NCBIfam" id="TIGR00855">
    <property type="entry name" value="L12"/>
    <property type="match status" value="1"/>
</dbReference>
<accession>A0A8J5F397</accession>
<keyword evidence="3" id="KW-0150">Chloroplast</keyword>
<dbReference type="Gene3D" id="3.30.1390.10">
    <property type="match status" value="1"/>
</dbReference>
<evidence type="ECO:0000256" key="8">
    <source>
        <dbReference type="SAM" id="MobiDB-lite"/>
    </source>
</evidence>
<evidence type="ECO:0000256" key="3">
    <source>
        <dbReference type="ARBA" id="ARBA00022528"/>
    </source>
</evidence>
<evidence type="ECO:0000256" key="5">
    <source>
        <dbReference type="ARBA" id="ARBA00022946"/>
    </source>
</evidence>
<dbReference type="InterPro" id="IPR036235">
    <property type="entry name" value="Ribosomal_bL12_oligo_N_sf"/>
</dbReference>
<evidence type="ECO:0000313" key="11">
    <source>
        <dbReference type="EMBL" id="KAG6480818.1"/>
    </source>
</evidence>
<dbReference type="GO" id="GO:1990904">
    <property type="term" value="C:ribonucleoprotein complex"/>
    <property type="evidence" value="ECO:0007669"/>
    <property type="project" value="UniProtKB-KW"/>
</dbReference>
<dbReference type="InterPro" id="IPR000206">
    <property type="entry name" value="Ribosomal_bL12"/>
</dbReference>
<reference evidence="11 12" key="1">
    <citation type="submission" date="2020-08" db="EMBL/GenBank/DDBJ databases">
        <title>Plant Genome Project.</title>
        <authorList>
            <person name="Zhang R.-G."/>
        </authorList>
    </citation>
    <scope>NUCLEOTIDE SEQUENCE [LARGE SCALE GENOMIC DNA]</scope>
    <source>
        <tissue evidence="11">Rhizome</tissue>
    </source>
</reference>
<dbReference type="HAMAP" id="MF_00368">
    <property type="entry name" value="Ribosomal_bL12"/>
    <property type="match status" value="1"/>
</dbReference>
<proteinExistence type="inferred from homology"/>
<comment type="caution">
    <text evidence="11">The sequence shown here is derived from an EMBL/GenBank/DDBJ whole genome shotgun (WGS) entry which is preliminary data.</text>
</comment>
<dbReference type="Gene3D" id="1.20.5.710">
    <property type="entry name" value="Single helix bin"/>
    <property type="match status" value="1"/>
</dbReference>
<dbReference type="SUPFAM" id="SSF48300">
    <property type="entry name" value="Ribosomal protein L7/12, oligomerisation (N-terminal) domain"/>
    <property type="match status" value="1"/>
</dbReference>
<keyword evidence="7" id="KW-0687">Ribonucleoprotein</keyword>
<feature type="domain" description="Large ribosomal subunit protein bL12 oligomerization" evidence="10">
    <location>
        <begin position="58"/>
        <end position="107"/>
    </location>
</feature>
<dbReference type="GO" id="GO:0003729">
    <property type="term" value="F:mRNA binding"/>
    <property type="evidence" value="ECO:0007669"/>
    <property type="project" value="TreeGrafter"/>
</dbReference>
<evidence type="ECO:0000259" key="10">
    <source>
        <dbReference type="Pfam" id="PF16320"/>
    </source>
</evidence>
<dbReference type="PANTHER" id="PTHR45987">
    <property type="entry name" value="39S RIBOSOMAL PROTEIN L12"/>
    <property type="match status" value="1"/>
</dbReference>
<dbReference type="InterPro" id="IPR013823">
    <property type="entry name" value="Ribosomal_bL12_C"/>
</dbReference>
<evidence type="ECO:0000256" key="2">
    <source>
        <dbReference type="ARBA" id="ARBA00007197"/>
    </source>
</evidence>
<keyword evidence="6" id="KW-0689">Ribosomal protein</keyword>
<dbReference type="GO" id="GO:0009507">
    <property type="term" value="C:chloroplast"/>
    <property type="evidence" value="ECO:0007669"/>
    <property type="project" value="UniProtKB-SubCell"/>
</dbReference>
<keyword evidence="12" id="KW-1185">Reference proteome</keyword>
<dbReference type="CDD" id="cd00387">
    <property type="entry name" value="Ribosomal_L7_L12"/>
    <property type="match status" value="1"/>
</dbReference>
<evidence type="ECO:0000256" key="4">
    <source>
        <dbReference type="ARBA" id="ARBA00022640"/>
    </source>
</evidence>
<protein>
    <recommendedName>
        <fullName evidence="13">50S ribosomal protein L12, chloroplastic</fullName>
    </recommendedName>
</protein>
<evidence type="ECO:0000259" key="9">
    <source>
        <dbReference type="Pfam" id="PF00542"/>
    </source>
</evidence>
<dbReference type="InterPro" id="IPR012442">
    <property type="entry name" value="DUF1645_plant"/>
</dbReference>
<keyword evidence="4" id="KW-0934">Plastid</keyword>
<feature type="domain" description="Large ribosomal subunit protein bL12 C-terminal" evidence="9">
    <location>
        <begin position="121"/>
        <end position="187"/>
    </location>
</feature>
<comment type="similarity">
    <text evidence="2">Belongs to the bacterial ribosomal protein bL12 family.</text>
</comment>
<feature type="compositionally biased region" description="Basic and acidic residues" evidence="8">
    <location>
        <begin position="586"/>
        <end position="611"/>
    </location>
</feature>
<dbReference type="EMBL" id="JACMSC010000016">
    <property type="protein sequence ID" value="KAG6480818.1"/>
    <property type="molecule type" value="Genomic_DNA"/>
</dbReference>
<gene>
    <name evidence="11" type="ORF">ZIOFF_057405</name>
</gene>
<feature type="region of interest" description="Disordered" evidence="8">
    <location>
        <begin position="293"/>
        <end position="316"/>
    </location>
</feature>
<evidence type="ECO:0000256" key="6">
    <source>
        <dbReference type="ARBA" id="ARBA00022980"/>
    </source>
</evidence>
<dbReference type="AlphaFoldDB" id="A0A8J5F397"/>
<dbReference type="Pfam" id="PF07816">
    <property type="entry name" value="DUF1645"/>
    <property type="match status" value="1"/>
</dbReference>
<dbReference type="GO" id="GO:0003735">
    <property type="term" value="F:structural constituent of ribosome"/>
    <property type="evidence" value="ECO:0007669"/>
    <property type="project" value="InterPro"/>
</dbReference>
<evidence type="ECO:0000256" key="1">
    <source>
        <dbReference type="ARBA" id="ARBA00004229"/>
    </source>
</evidence>
<dbReference type="GO" id="GO:0006412">
    <property type="term" value="P:translation"/>
    <property type="evidence" value="ECO:0007669"/>
    <property type="project" value="InterPro"/>
</dbReference>
<feature type="region of interest" description="Disordered" evidence="8">
    <location>
        <begin position="586"/>
        <end position="615"/>
    </location>
</feature>
<dbReference type="GO" id="GO:0005840">
    <property type="term" value="C:ribosome"/>
    <property type="evidence" value="ECO:0007669"/>
    <property type="project" value="UniProtKB-KW"/>
</dbReference>
<dbReference type="Pfam" id="PF16320">
    <property type="entry name" value="Ribosomal_L12_N"/>
    <property type="match status" value="1"/>
</dbReference>
<keyword evidence="5" id="KW-0809">Transit peptide</keyword>
<evidence type="ECO:0008006" key="13">
    <source>
        <dbReference type="Google" id="ProtNLM"/>
    </source>
</evidence>